<keyword evidence="1" id="KW-1133">Transmembrane helix</keyword>
<proteinExistence type="predicted"/>
<keyword evidence="1" id="KW-0812">Transmembrane</keyword>
<keyword evidence="3" id="KW-1185">Reference proteome</keyword>
<dbReference type="Proteomes" id="UP000033423">
    <property type="component" value="Unassembled WGS sequence"/>
</dbReference>
<name>A0A0F3GRS2_9BACT</name>
<comment type="caution">
    <text evidence="2">The sequence shown here is derived from an EMBL/GenBank/DDBJ whole genome shotgun (WGS) entry which is preliminary data.</text>
</comment>
<reference evidence="2 3" key="1">
    <citation type="submission" date="2015-02" db="EMBL/GenBank/DDBJ databases">
        <title>Single-cell genomics of uncultivated deep-branching MTB reveals a conserved set of magnetosome genes.</title>
        <authorList>
            <person name="Kolinko S."/>
            <person name="Richter M."/>
            <person name="Glockner F.O."/>
            <person name="Brachmann A."/>
            <person name="Schuler D."/>
        </authorList>
    </citation>
    <scope>NUCLEOTIDE SEQUENCE [LARGE SCALE GENOMIC DNA]</scope>
    <source>
        <strain evidence="2">TM-1</strain>
    </source>
</reference>
<keyword evidence="1" id="KW-0472">Membrane</keyword>
<dbReference type="AlphaFoldDB" id="A0A0F3GRS2"/>
<protein>
    <submittedName>
        <fullName evidence="2">Uncharacterized protein</fullName>
    </submittedName>
</protein>
<evidence type="ECO:0000313" key="3">
    <source>
        <dbReference type="Proteomes" id="UP000033423"/>
    </source>
</evidence>
<gene>
    <name evidence="2" type="ORF">MBAV_003207</name>
</gene>
<dbReference type="EMBL" id="LACI01001374">
    <property type="protein sequence ID" value="KJU84601.1"/>
    <property type="molecule type" value="Genomic_DNA"/>
</dbReference>
<organism evidence="2 3">
    <name type="scientific">Candidatus Magnetobacterium bavaricum</name>
    <dbReference type="NCBI Taxonomy" id="29290"/>
    <lineage>
        <taxon>Bacteria</taxon>
        <taxon>Pseudomonadati</taxon>
        <taxon>Nitrospirota</taxon>
        <taxon>Thermodesulfovibrionia</taxon>
        <taxon>Thermodesulfovibrionales</taxon>
        <taxon>Candidatus Magnetobacteriaceae</taxon>
        <taxon>Candidatus Magnetobacterium</taxon>
    </lineage>
</organism>
<evidence type="ECO:0000256" key="1">
    <source>
        <dbReference type="SAM" id="Phobius"/>
    </source>
</evidence>
<sequence length="52" mass="6127">MVLSRPLNNDLTGTSWHFFFSISIAHCFHITLGMLHYRIFPYYFKMAPGPLH</sequence>
<feature type="transmembrane region" description="Helical" evidence="1">
    <location>
        <begin position="16"/>
        <end position="37"/>
    </location>
</feature>
<accession>A0A0F3GRS2</accession>
<evidence type="ECO:0000313" key="2">
    <source>
        <dbReference type="EMBL" id="KJU84601.1"/>
    </source>
</evidence>